<evidence type="ECO:0000256" key="1">
    <source>
        <dbReference type="ARBA" id="ARBA00004651"/>
    </source>
</evidence>
<dbReference type="PANTHER" id="PTHR10582:SF2">
    <property type="entry name" value="INACTIVE"/>
    <property type="match status" value="1"/>
</dbReference>
<name>A0A7S3K344_9STRA</name>
<reference evidence="15" key="1">
    <citation type="submission" date="2021-01" db="EMBL/GenBank/DDBJ databases">
        <authorList>
            <person name="Corre E."/>
            <person name="Pelletier E."/>
            <person name="Niang G."/>
            <person name="Scheremetjew M."/>
            <person name="Finn R."/>
            <person name="Kale V."/>
            <person name="Holt S."/>
            <person name="Cochrane G."/>
            <person name="Meng A."/>
            <person name="Brown T."/>
            <person name="Cohen L."/>
        </authorList>
    </citation>
    <scope>NUCLEOTIDE SEQUENCE</scope>
    <source>
        <strain evidence="15">CCMP1510</strain>
    </source>
</reference>
<feature type="region of interest" description="Disordered" evidence="12">
    <location>
        <begin position="1"/>
        <end position="30"/>
    </location>
</feature>
<keyword evidence="4" id="KW-0109">Calcium transport</keyword>
<feature type="transmembrane region" description="Helical" evidence="13">
    <location>
        <begin position="622"/>
        <end position="647"/>
    </location>
</feature>
<evidence type="ECO:0000256" key="2">
    <source>
        <dbReference type="ARBA" id="ARBA00022448"/>
    </source>
</evidence>
<keyword evidence="7" id="KW-0106">Calcium</keyword>
<sequence>MSLSEMKEAPEKEEVETIIEGNSAAPPPVNNVAVDVNGIKKVASTGRLLNDKGTADEGPKKVSSWLSLRSGQKSSGQKSSGQKNNQVASSSLASVVLSSTKKKSKQSSTPLFECVSAKYIKLESLMEFNEKKMYWRYKDQGGATAFHRLCANTSCTIKHLDICRDVLIELGIPQILDEKGATALHYAAQNPQATAEFILAVAQLWPDAIRIALTEKSEFSRDTPLHTACRSTIVSASILSALAQLDKEVCLFEDSIGNTPLAVLCHFLETGVNDNYGSSTLSSGLQSSRKRKSSTYSFDQDATKLERLMALGDLVPEAARCRNHKGQTALHLICETTSSIEAITYIGRLYPEAAMAQDYQVYEEAEEEAEEDNALDGNDISFSSHHEGDERKKGMENKKSSFSSILSKRKRRKSGFIRSRRMTKMFGNVQHLIASTPQYASKLNDAGATPLHYLCRRHTKIQPALLETIGGLGRGATVIKTNQAGHTPLHLLFMNEQNANYANLKALIDLGPDAMEILDQKQRTPLDVCPAWLVDRLSPQLLALFPKKALSSIKSCNYCLLHYVCLKEPELVEAAIDHLYNLLEEKPPLAVYLIMPESSRERLASTTTIVGLVDKIFTAPSIVAYLLVEITLAFLFVISFFDMCIRLQEYQQRTKMQSVFIFEICIGTIHCVLLGTFKSLQGRALYRHGRLRHFFTIWNVNDILSIICFLATLISGLYDRQHSFRVIAAFSQLIIPFRLLRIVKGLNQNIGAFVLCLTNIVIGVAPFLFVFSLLIVSFSQVFHVLLSDFGVREATSIALDGSIYVENPFTSPLGSLYEVILIVLVGNFERDLFDNDLAAVLICLMLIVLVVVLLNVLIAVVSDTYERTLTNAEPIYLRSRLETATELQQVFPAWVFNPHETRILLIFGILFFPITLLWLFSLYLTKIFQGQRMASELAPRRLLAYAKARGHEDEEDTHNSSNARAPFDLLRRDLQTGLKKLQDEVFLRLLSLENEFKITIEHELAHALEIIDNELKELKTEKEYKDILTKQNVTLDRLINNMNNPMDHLPPDLRRRLNRERGIPDPDDDDDQDNFDFSVDQCTDNFDTSRFDCTR</sequence>
<dbReference type="InterPro" id="IPR005821">
    <property type="entry name" value="Ion_trans_dom"/>
</dbReference>
<evidence type="ECO:0000256" key="8">
    <source>
        <dbReference type="ARBA" id="ARBA00022989"/>
    </source>
</evidence>
<feature type="compositionally biased region" description="Basic and acidic residues" evidence="12">
    <location>
        <begin position="1"/>
        <end position="12"/>
    </location>
</feature>
<evidence type="ECO:0000256" key="13">
    <source>
        <dbReference type="SAM" id="Phobius"/>
    </source>
</evidence>
<keyword evidence="9" id="KW-0406">Ion transport</keyword>
<organism evidence="15">
    <name type="scientific">Aureoumbra lagunensis</name>
    <dbReference type="NCBI Taxonomy" id="44058"/>
    <lineage>
        <taxon>Eukaryota</taxon>
        <taxon>Sar</taxon>
        <taxon>Stramenopiles</taxon>
        <taxon>Ochrophyta</taxon>
        <taxon>Pelagophyceae</taxon>
        <taxon>Pelagomonadales</taxon>
        <taxon>Aureoumbra</taxon>
    </lineage>
</organism>
<feature type="compositionally biased region" description="Basic and acidic residues" evidence="12">
    <location>
        <begin position="49"/>
        <end position="60"/>
    </location>
</feature>
<feature type="compositionally biased region" description="Acidic residues" evidence="12">
    <location>
        <begin position="362"/>
        <end position="374"/>
    </location>
</feature>
<feature type="region of interest" description="Disordered" evidence="12">
    <location>
        <begin position="45"/>
        <end position="87"/>
    </location>
</feature>
<dbReference type="GO" id="GO:0098703">
    <property type="term" value="P:calcium ion import across plasma membrane"/>
    <property type="evidence" value="ECO:0007669"/>
    <property type="project" value="TreeGrafter"/>
</dbReference>
<accession>A0A7S3K344</accession>
<dbReference type="PANTHER" id="PTHR10582">
    <property type="entry name" value="TRANSIENT RECEPTOR POTENTIAL ION CHANNEL PROTEIN"/>
    <property type="match status" value="1"/>
</dbReference>
<evidence type="ECO:0000259" key="14">
    <source>
        <dbReference type="Pfam" id="PF00520"/>
    </source>
</evidence>
<dbReference type="Pfam" id="PF00520">
    <property type="entry name" value="Ion_trans"/>
    <property type="match status" value="1"/>
</dbReference>
<evidence type="ECO:0000256" key="9">
    <source>
        <dbReference type="ARBA" id="ARBA00023065"/>
    </source>
</evidence>
<feature type="transmembrane region" description="Helical" evidence="13">
    <location>
        <begin position="838"/>
        <end position="861"/>
    </location>
</feature>
<dbReference type="InterPro" id="IPR002110">
    <property type="entry name" value="Ankyrin_rpt"/>
</dbReference>
<dbReference type="SUPFAM" id="SSF48403">
    <property type="entry name" value="Ankyrin repeat"/>
    <property type="match status" value="1"/>
</dbReference>
<evidence type="ECO:0000256" key="5">
    <source>
        <dbReference type="ARBA" id="ARBA00022692"/>
    </source>
</evidence>
<evidence type="ECO:0000256" key="10">
    <source>
        <dbReference type="ARBA" id="ARBA00023136"/>
    </source>
</evidence>
<keyword evidence="2" id="KW-0813">Transport</keyword>
<evidence type="ECO:0000256" key="7">
    <source>
        <dbReference type="ARBA" id="ARBA00022837"/>
    </source>
</evidence>
<keyword evidence="5 13" id="KW-0812">Transmembrane</keyword>
<keyword evidence="6" id="KW-0677">Repeat</keyword>
<evidence type="ECO:0000256" key="11">
    <source>
        <dbReference type="ARBA" id="ARBA00023303"/>
    </source>
</evidence>
<evidence type="ECO:0000256" key="6">
    <source>
        <dbReference type="ARBA" id="ARBA00022737"/>
    </source>
</evidence>
<feature type="transmembrane region" description="Helical" evidence="13">
    <location>
        <begin position="750"/>
        <end position="778"/>
    </location>
</feature>
<keyword evidence="11" id="KW-0407">Ion channel</keyword>
<evidence type="ECO:0000256" key="4">
    <source>
        <dbReference type="ARBA" id="ARBA00022568"/>
    </source>
</evidence>
<dbReference type="InterPro" id="IPR024862">
    <property type="entry name" value="TRPV"/>
</dbReference>
<feature type="transmembrane region" description="Helical" evidence="13">
    <location>
        <begin position="697"/>
        <end position="718"/>
    </location>
</feature>
<evidence type="ECO:0000256" key="3">
    <source>
        <dbReference type="ARBA" id="ARBA00022475"/>
    </source>
</evidence>
<dbReference type="SMART" id="SM00248">
    <property type="entry name" value="ANK"/>
    <property type="match status" value="7"/>
</dbReference>
<keyword evidence="10 13" id="KW-0472">Membrane</keyword>
<proteinExistence type="predicted"/>
<dbReference type="AlphaFoldDB" id="A0A7S3K344"/>
<feature type="compositionally biased region" description="Low complexity" evidence="12">
    <location>
        <begin position="70"/>
        <end position="87"/>
    </location>
</feature>
<keyword evidence="3" id="KW-1003">Cell membrane</keyword>
<feature type="domain" description="Ion transport" evidence="14">
    <location>
        <begin position="634"/>
        <end position="868"/>
    </location>
</feature>
<keyword evidence="8 13" id="KW-1133">Transmembrane helix</keyword>
<comment type="subcellular location">
    <subcellularLocation>
        <location evidence="1">Cell membrane</location>
        <topology evidence="1">Multi-pass membrane protein</topology>
    </subcellularLocation>
</comment>
<dbReference type="InterPro" id="IPR036770">
    <property type="entry name" value="Ankyrin_rpt-contain_sf"/>
</dbReference>
<dbReference type="EMBL" id="HBIJ01021574">
    <property type="protein sequence ID" value="CAE0373187.1"/>
    <property type="molecule type" value="Transcribed_RNA"/>
</dbReference>
<protein>
    <recommendedName>
        <fullName evidence="14">Ion transport domain-containing protein</fullName>
    </recommendedName>
</protein>
<gene>
    <name evidence="15" type="ORF">ALAG00032_LOCUS13988</name>
</gene>
<evidence type="ECO:0000256" key="12">
    <source>
        <dbReference type="SAM" id="MobiDB-lite"/>
    </source>
</evidence>
<feature type="region of interest" description="Disordered" evidence="12">
    <location>
        <begin position="362"/>
        <end position="413"/>
    </location>
</feature>
<dbReference type="Gene3D" id="1.25.40.20">
    <property type="entry name" value="Ankyrin repeat-containing domain"/>
    <property type="match status" value="3"/>
</dbReference>
<evidence type="ECO:0000313" key="15">
    <source>
        <dbReference type="EMBL" id="CAE0373187.1"/>
    </source>
</evidence>
<dbReference type="GO" id="GO:0005886">
    <property type="term" value="C:plasma membrane"/>
    <property type="evidence" value="ECO:0007669"/>
    <property type="project" value="UniProtKB-SubCell"/>
</dbReference>
<feature type="transmembrane region" description="Helical" evidence="13">
    <location>
        <begin position="659"/>
        <end position="677"/>
    </location>
</feature>
<dbReference type="GO" id="GO:0005216">
    <property type="term" value="F:monoatomic ion channel activity"/>
    <property type="evidence" value="ECO:0007669"/>
    <property type="project" value="InterPro"/>
</dbReference>
<feature type="compositionally biased region" description="Basic and acidic residues" evidence="12">
    <location>
        <begin position="384"/>
        <end position="399"/>
    </location>
</feature>
<feature type="transmembrane region" description="Helical" evidence="13">
    <location>
        <begin position="903"/>
        <end position="924"/>
    </location>
</feature>